<keyword evidence="7" id="KW-0560">Oxidoreductase</keyword>
<dbReference type="GO" id="GO:0016491">
    <property type="term" value="F:oxidoreductase activity"/>
    <property type="evidence" value="ECO:0007669"/>
    <property type="project" value="UniProtKB-KW"/>
</dbReference>
<reference evidence="12 13" key="1">
    <citation type="submission" date="2015-04" db="EMBL/GenBank/DDBJ databases">
        <title>Complete genome sequence of Sulfurovum lithotrophicum ATCC BAA-797T.</title>
        <authorList>
            <person name="Ahn J."/>
            <person name="Park G."/>
            <person name="Jeon W."/>
            <person name="Jang Y."/>
            <person name="Jang M."/>
            <person name="Lee H."/>
            <person name="Lee H."/>
        </authorList>
    </citation>
    <scope>NUCLEOTIDE SEQUENCE [LARGE SCALE GENOMIC DNA]</scope>
    <source>
        <strain evidence="13">ATCC BAA-797 / 42BKT</strain>
    </source>
</reference>
<organism evidence="12 13">
    <name type="scientific">Sulfurovum lithotrophicum</name>
    <dbReference type="NCBI Taxonomy" id="206403"/>
    <lineage>
        <taxon>Bacteria</taxon>
        <taxon>Pseudomonadati</taxon>
        <taxon>Campylobacterota</taxon>
        <taxon>Epsilonproteobacteria</taxon>
        <taxon>Campylobacterales</taxon>
        <taxon>Sulfurovaceae</taxon>
        <taxon>Sulfurovum</taxon>
    </lineage>
</organism>
<dbReference type="EMBL" id="CP011308">
    <property type="protein sequence ID" value="AKF24683.1"/>
    <property type="molecule type" value="Genomic_DNA"/>
</dbReference>
<dbReference type="OrthoDB" id="9757870at2"/>
<dbReference type="GO" id="GO:0046872">
    <property type="term" value="F:metal ion binding"/>
    <property type="evidence" value="ECO:0007669"/>
    <property type="project" value="UniProtKB-KW"/>
</dbReference>
<dbReference type="SMART" id="SM00926">
    <property type="entry name" value="Molybdop_Fe4S4"/>
    <property type="match status" value="1"/>
</dbReference>
<dbReference type="PROSITE" id="PS51669">
    <property type="entry name" value="4FE4S_MOW_BIS_MGD"/>
    <property type="match status" value="1"/>
</dbReference>
<dbReference type="Pfam" id="PF04879">
    <property type="entry name" value="Molybdop_Fe4S4"/>
    <property type="match status" value="1"/>
</dbReference>
<evidence type="ECO:0000256" key="2">
    <source>
        <dbReference type="ARBA" id="ARBA00001966"/>
    </source>
</evidence>
<name>A0A7U4M0M0_9BACT</name>
<keyword evidence="10" id="KW-0534">Nitrate assimilation</keyword>
<dbReference type="InterPro" id="IPR006656">
    <property type="entry name" value="Mopterin_OxRdtase"/>
</dbReference>
<dbReference type="GO" id="GO:0042128">
    <property type="term" value="P:nitrate assimilation"/>
    <property type="evidence" value="ECO:0007669"/>
    <property type="project" value="UniProtKB-KW"/>
</dbReference>
<keyword evidence="5" id="KW-0500">Molybdenum</keyword>
<dbReference type="Pfam" id="PF00384">
    <property type="entry name" value="Molybdopterin"/>
    <property type="match status" value="1"/>
</dbReference>
<gene>
    <name evidence="12" type="ORF">YH65_04240</name>
</gene>
<dbReference type="InterPro" id="IPR027467">
    <property type="entry name" value="MopterinOxRdtase_cofactor_BS"/>
</dbReference>
<evidence type="ECO:0000259" key="11">
    <source>
        <dbReference type="PROSITE" id="PS51669"/>
    </source>
</evidence>
<dbReference type="CDD" id="cd02754">
    <property type="entry name" value="MopB_Nitrate-R-NapA-like"/>
    <property type="match status" value="1"/>
</dbReference>
<evidence type="ECO:0000256" key="6">
    <source>
        <dbReference type="ARBA" id="ARBA00022723"/>
    </source>
</evidence>
<sequence length="774" mass="85701">MSLIDKAKTFLGFDIKEDKYALVDDPIFGKVAKAKAPDKWVRSTCGYCGVGCGMYIGVKNGEAVYSKGDPLHPVNMGTLCPKGLSEHKMVRADNRIATPLIRKEGQLQSVSWKEAFSKTSETFKRIQSEHGKGAVAVISTGQLLTEEFYALGKFTQLGLETNNYDGNTTLCMASAVMGYKQTFGSDGPTGCYEDFSKADVILLIGANIADNHPILKLHIAKNKKKTGKKPTIIVVDPRKSKTSQIADIFVPLAPRSDLALLNGLCYIIMEQGWEDEKFIKERTNGYKAFRKHIMNNYPPQEVAHITGIDVKELYNLAKIYATADKAMSAWTMGVNQSSIGTDTVSAICNLALITGNLGKEGAAPMSITGQCNAMGTREFGFTSSIPGYRNYASDADRQAFADILNVPVDLVPDKRGYAYPQIIDAINRGEIKALWVVATNPLVSYPDQNGLREALKKLDLLVVQDAFMSDTAQIADVVFAAATWSEKEGCYTNSERRCNYAKKAIEPLGETKSDLDIVREFSKYFEGKYELLFKDLHSPRDVFEEIKRVSKGQLCDYSGMDYELIEELGGIQWPCNEAAPHGTKRLYSEEMPCPTPDGTANLLPVNWVPLSEMQCKGLPFILNTGRTVEQFHTRTKTGTIGILDNLAPEAWVDMNPKDATRLKVKSGDRISLSGTRGKVNDVIVKVSGTVREGNIFVPFHFNEQLINNITIPEFDPKSFEPNYKQCAVQLHSQAVPEGIAYEEREISGYLEGINISKDKHMQEEKSPMMSNTDK</sequence>
<comment type="similarity">
    <text evidence="3">Belongs to the prokaryotic molybdopterin-containing oxidoreductase family. NasA/NapA/NarB subfamily.</text>
</comment>
<dbReference type="PROSITE" id="PS00551">
    <property type="entry name" value="MOLYBDOPTERIN_PROK_1"/>
    <property type="match status" value="1"/>
</dbReference>
<dbReference type="Gene3D" id="2.40.40.20">
    <property type="match status" value="1"/>
</dbReference>
<comment type="cofactor">
    <cofactor evidence="2">
        <name>[4Fe-4S] cluster</name>
        <dbReference type="ChEBI" id="CHEBI:49883"/>
    </cofactor>
</comment>
<evidence type="ECO:0000256" key="10">
    <source>
        <dbReference type="ARBA" id="ARBA00023063"/>
    </source>
</evidence>
<evidence type="ECO:0000256" key="9">
    <source>
        <dbReference type="ARBA" id="ARBA00023014"/>
    </source>
</evidence>
<dbReference type="GO" id="GO:0045333">
    <property type="term" value="P:cellular respiration"/>
    <property type="evidence" value="ECO:0007669"/>
    <property type="project" value="UniProtKB-ARBA"/>
</dbReference>
<dbReference type="InterPro" id="IPR009010">
    <property type="entry name" value="Asp_de-COase-like_dom_sf"/>
</dbReference>
<dbReference type="Proteomes" id="UP000034444">
    <property type="component" value="Chromosome"/>
</dbReference>
<reference evidence="13" key="2">
    <citation type="journal article" date="2017" name="Stand. Genomic Sci.">
        <title>Complete genome sequence of the sulfur-oxidizing chemolithoautotrophic Sulfurovum lithotrophicum 42BKTT.</title>
        <authorList>
            <person name="Jeon W."/>
            <person name="Priscilla L."/>
            <person name="Park G."/>
            <person name="Lee H."/>
            <person name="Lee N."/>
            <person name="Lee D."/>
            <person name="Kwon H."/>
            <person name="Ahn I."/>
            <person name="Lee C."/>
            <person name="Lee H."/>
            <person name="Ahn J."/>
        </authorList>
    </citation>
    <scope>NUCLEOTIDE SEQUENCE [LARGE SCALE GENOMIC DNA]</scope>
    <source>
        <strain evidence="13">ATCC BAA-797 / 42BKT</strain>
    </source>
</reference>
<dbReference type="InterPro" id="IPR006657">
    <property type="entry name" value="MoPterin_dinucl-bd_dom"/>
</dbReference>
<evidence type="ECO:0000313" key="13">
    <source>
        <dbReference type="Proteomes" id="UP000034444"/>
    </source>
</evidence>
<evidence type="ECO:0000256" key="8">
    <source>
        <dbReference type="ARBA" id="ARBA00023004"/>
    </source>
</evidence>
<dbReference type="GO" id="GO:0043546">
    <property type="term" value="F:molybdopterin cofactor binding"/>
    <property type="evidence" value="ECO:0007669"/>
    <property type="project" value="InterPro"/>
</dbReference>
<dbReference type="KEGG" id="slh:YH65_04240"/>
<dbReference type="InterPro" id="IPR050123">
    <property type="entry name" value="Prok_molybdopt-oxidoreductase"/>
</dbReference>
<evidence type="ECO:0000256" key="3">
    <source>
        <dbReference type="ARBA" id="ARBA00008747"/>
    </source>
</evidence>
<protein>
    <submittedName>
        <fullName evidence="12">Molybdopterin oxidoreductase</fullName>
    </submittedName>
</protein>
<keyword evidence="9" id="KW-0411">Iron-sulfur</keyword>
<dbReference type="SUPFAM" id="SSF53706">
    <property type="entry name" value="Formate dehydrogenase/DMSO reductase, domains 1-3"/>
    <property type="match status" value="1"/>
</dbReference>
<dbReference type="Gene3D" id="2.20.25.90">
    <property type="entry name" value="ADC-like domains"/>
    <property type="match status" value="1"/>
</dbReference>
<dbReference type="SUPFAM" id="SSF50692">
    <property type="entry name" value="ADC-like"/>
    <property type="match status" value="1"/>
</dbReference>
<accession>A0A7U4M0M0</accession>
<evidence type="ECO:0000256" key="7">
    <source>
        <dbReference type="ARBA" id="ARBA00023002"/>
    </source>
</evidence>
<keyword evidence="13" id="KW-1185">Reference proteome</keyword>
<dbReference type="InterPro" id="IPR006963">
    <property type="entry name" value="Mopterin_OxRdtase_4Fe-4S_dom"/>
</dbReference>
<dbReference type="Gene3D" id="3.40.50.740">
    <property type="match status" value="1"/>
</dbReference>
<evidence type="ECO:0000256" key="1">
    <source>
        <dbReference type="ARBA" id="ARBA00001942"/>
    </source>
</evidence>
<dbReference type="AlphaFoldDB" id="A0A7U4M0M0"/>
<dbReference type="Pfam" id="PF01568">
    <property type="entry name" value="Molydop_binding"/>
    <property type="match status" value="1"/>
</dbReference>
<dbReference type="GO" id="GO:0051539">
    <property type="term" value="F:4 iron, 4 sulfur cluster binding"/>
    <property type="evidence" value="ECO:0007669"/>
    <property type="project" value="UniProtKB-KW"/>
</dbReference>
<evidence type="ECO:0000313" key="12">
    <source>
        <dbReference type="EMBL" id="AKF24683.1"/>
    </source>
</evidence>
<evidence type="ECO:0000256" key="5">
    <source>
        <dbReference type="ARBA" id="ARBA00022505"/>
    </source>
</evidence>
<evidence type="ECO:0000256" key="4">
    <source>
        <dbReference type="ARBA" id="ARBA00022485"/>
    </source>
</evidence>
<dbReference type="PANTHER" id="PTHR43105:SF10">
    <property type="entry name" value="NADH-QUINONE OXIDOREDUCTASE SUBUNIT G"/>
    <property type="match status" value="1"/>
</dbReference>
<dbReference type="RefSeq" id="WP_046550776.1">
    <property type="nucleotide sequence ID" value="NZ_CP011308.1"/>
</dbReference>
<comment type="cofactor">
    <cofactor evidence="1">
        <name>Mo-bis(molybdopterin guanine dinucleotide)</name>
        <dbReference type="ChEBI" id="CHEBI:60539"/>
    </cofactor>
</comment>
<proteinExistence type="inferred from homology"/>
<dbReference type="GO" id="GO:0016020">
    <property type="term" value="C:membrane"/>
    <property type="evidence" value="ECO:0007669"/>
    <property type="project" value="TreeGrafter"/>
</dbReference>
<dbReference type="InterPro" id="IPR041957">
    <property type="entry name" value="CT_Nitrate-R-NapA-like"/>
</dbReference>
<keyword evidence="8" id="KW-0408">Iron</keyword>
<keyword evidence="6" id="KW-0479">Metal-binding</keyword>
<keyword evidence="4" id="KW-0004">4Fe-4S</keyword>
<dbReference type="Gene3D" id="3.40.228.10">
    <property type="entry name" value="Dimethylsulfoxide Reductase, domain 2"/>
    <property type="match status" value="1"/>
</dbReference>
<dbReference type="CDD" id="cd02791">
    <property type="entry name" value="MopB_CT_Nitrate-R-NapA-like"/>
    <property type="match status" value="1"/>
</dbReference>
<dbReference type="PANTHER" id="PTHR43105">
    <property type="entry name" value="RESPIRATORY NITRATE REDUCTASE"/>
    <property type="match status" value="1"/>
</dbReference>
<feature type="domain" description="4Fe-4S Mo/W bis-MGD-type" evidence="11">
    <location>
        <begin position="38"/>
        <end position="94"/>
    </location>
</feature>
<dbReference type="PIRSF" id="PIRSF000144">
    <property type="entry name" value="CbbBc"/>
    <property type="match status" value="1"/>
</dbReference>